<name>A0A915CWA2_9BILA</name>
<dbReference type="GO" id="GO:0072487">
    <property type="term" value="C:MSL complex"/>
    <property type="evidence" value="ECO:0007669"/>
    <property type="project" value="TreeGrafter"/>
</dbReference>
<proteinExistence type="inferred from homology"/>
<evidence type="ECO:0000313" key="17">
    <source>
        <dbReference type="WBParaSite" id="jg13030.1"/>
    </source>
</evidence>
<comment type="subcellular location">
    <subcellularLocation>
        <location evidence="14">Nucleus</location>
    </subcellularLocation>
</comment>
<dbReference type="InterPro" id="IPR002717">
    <property type="entry name" value="HAT_MYST-type"/>
</dbReference>
<dbReference type="GO" id="GO:0006357">
    <property type="term" value="P:regulation of transcription by RNA polymerase II"/>
    <property type="evidence" value="ECO:0007669"/>
    <property type="project" value="UniProtKB-ARBA"/>
</dbReference>
<reference evidence="17" key="1">
    <citation type="submission" date="2022-11" db="UniProtKB">
        <authorList>
            <consortium name="WormBaseParasite"/>
        </authorList>
    </citation>
    <scope>IDENTIFICATION</scope>
</reference>
<dbReference type="PANTHER" id="PTHR10615:SF82">
    <property type="entry name" value="HISTONE ACETYLTRANSFERASE KAT8"/>
    <property type="match status" value="1"/>
</dbReference>
<dbReference type="GO" id="GO:0046972">
    <property type="term" value="F:histone H4K16 acetyltransferase activity"/>
    <property type="evidence" value="ECO:0007669"/>
    <property type="project" value="TreeGrafter"/>
</dbReference>
<evidence type="ECO:0000256" key="2">
    <source>
        <dbReference type="ARBA" id="ARBA00022679"/>
    </source>
</evidence>
<dbReference type="InterPro" id="IPR016181">
    <property type="entry name" value="Acyl_CoA_acyltransferase"/>
</dbReference>
<dbReference type="Gene3D" id="1.10.10.10">
    <property type="entry name" value="Winged helix-like DNA-binding domain superfamily/Winged helix DNA-binding domain"/>
    <property type="match status" value="1"/>
</dbReference>
<evidence type="ECO:0000256" key="9">
    <source>
        <dbReference type="ARBA" id="ARBA00047557"/>
    </source>
</evidence>
<protein>
    <recommendedName>
        <fullName evidence="14">Histone acetyltransferase</fullName>
        <ecNumber evidence="14">2.3.1.48</ecNumber>
    </recommendedName>
</protein>
<evidence type="ECO:0000256" key="13">
    <source>
        <dbReference type="PIRSR" id="PIRSR602717-51"/>
    </source>
</evidence>
<sequence>MVLPPYQRKGYGKLLIQLSYCLSEREHITGTPEKPLSDLGKVSYRSYWWWVLLAVLDRLDKQRVDDNISVGDLSKLSGVHVDDIIYTFNTLQLIRYWKGKRLMSYENGDHVVRASRKIVQQCKSLQLFHPPKLILKVEKSFFLGPESISFSELVLRMSVNAQFSRSAIQPLPNVFASVPQFDCERGAVPARRGLKS</sequence>
<dbReference type="GO" id="GO:0035267">
    <property type="term" value="C:NuA4 histone acetyltransferase complex"/>
    <property type="evidence" value="ECO:0007669"/>
    <property type="project" value="UniProtKB-ARBA"/>
</dbReference>
<evidence type="ECO:0000256" key="10">
    <source>
        <dbReference type="ARBA" id="ARBA00047752"/>
    </source>
</evidence>
<dbReference type="AlphaFoldDB" id="A0A915CWA2"/>
<keyword evidence="14" id="KW-0539">Nucleus</keyword>
<evidence type="ECO:0000313" key="16">
    <source>
        <dbReference type="Proteomes" id="UP000887574"/>
    </source>
</evidence>
<keyword evidence="5" id="KW-0805">Transcription regulation</keyword>
<keyword evidence="4" id="KW-0007">Acetylation</keyword>
<dbReference type="InterPro" id="IPR036388">
    <property type="entry name" value="WH-like_DNA-bd_sf"/>
</dbReference>
<evidence type="ECO:0000256" key="7">
    <source>
        <dbReference type="ARBA" id="ARBA00023163"/>
    </source>
</evidence>
<keyword evidence="7" id="KW-0804">Transcription</keyword>
<dbReference type="FunFam" id="1.10.10.10:FF:000526">
    <property type="entry name" value="Histone acetyltransferase"/>
    <property type="match status" value="1"/>
</dbReference>
<comment type="catalytic activity">
    <reaction evidence="14">
        <text>L-lysyl-[protein] + acetyl-CoA = N(6)-acetyl-L-lysyl-[protein] + CoA + H(+)</text>
        <dbReference type="Rhea" id="RHEA:45948"/>
        <dbReference type="Rhea" id="RHEA-COMP:9752"/>
        <dbReference type="Rhea" id="RHEA-COMP:10731"/>
        <dbReference type="ChEBI" id="CHEBI:15378"/>
        <dbReference type="ChEBI" id="CHEBI:29969"/>
        <dbReference type="ChEBI" id="CHEBI:57287"/>
        <dbReference type="ChEBI" id="CHEBI:57288"/>
        <dbReference type="ChEBI" id="CHEBI:61930"/>
        <dbReference type="EC" id="2.3.1.48"/>
    </reaction>
</comment>
<comment type="catalytic activity">
    <reaction evidence="10">
        <text>(2E)-butenoyl-CoA + L-lysyl-[protein] = N(6)-(2E)-butenoyl-L-lysyl-[protein] + CoA + H(+)</text>
        <dbReference type="Rhea" id="RHEA:53908"/>
        <dbReference type="Rhea" id="RHEA-COMP:9752"/>
        <dbReference type="Rhea" id="RHEA-COMP:13707"/>
        <dbReference type="ChEBI" id="CHEBI:15378"/>
        <dbReference type="ChEBI" id="CHEBI:29969"/>
        <dbReference type="ChEBI" id="CHEBI:57287"/>
        <dbReference type="ChEBI" id="CHEBI:57332"/>
        <dbReference type="ChEBI" id="CHEBI:137954"/>
    </reaction>
    <physiologicalReaction direction="left-to-right" evidence="10">
        <dbReference type="Rhea" id="RHEA:53909"/>
    </physiologicalReaction>
</comment>
<accession>A0A915CWA2</accession>
<dbReference type="WBParaSite" id="jg13030.1">
    <property type="protein sequence ID" value="jg13030.1"/>
    <property type="gene ID" value="jg13030"/>
</dbReference>
<keyword evidence="3" id="KW-0227">DNA damage</keyword>
<dbReference type="GO" id="GO:0044545">
    <property type="term" value="C:NSL complex"/>
    <property type="evidence" value="ECO:0007669"/>
    <property type="project" value="TreeGrafter"/>
</dbReference>
<keyword evidence="2" id="KW-0808">Transferase</keyword>
<dbReference type="GO" id="GO:0006281">
    <property type="term" value="P:DNA repair"/>
    <property type="evidence" value="ECO:0007669"/>
    <property type="project" value="UniProtKB-KW"/>
</dbReference>
<dbReference type="Pfam" id="PF01853">
    <property type="entry name" value="MOZ_SAS"/>
    <property type="match status" value="1"/>
</dbReference>
<dbReference type="SUPFAM" id="SSF55729">
    <property type="entry name" value="Acyl-CoA N-acyltransferases (Nat)"/>
    <property type="match status" value="1"/>
</dbReference>
<evidence type="ECO:0000256" key="6">
    <source>
        <dbReference type="ARBA" id="ARBA00023159"/>
    </source>
</evidence>
<comment type="catalytic activity">
    <reaction evidence="9">
        <text>2-hydroxyisobutanoyl-CoA + L-lysyl-[protein] = N(6)-(2-hydroxyisobutanoyl)-L-lysyl-[protein] + CoA + H(+)</text>
        <dbReference type="Rhea" id="RHEA:24180"/>
        <dbReference type="Rhea" id="RHEA-COMP:9752"/>
        <dbReference type="Rhea" id="RHEA-COMP:15921"/>
        <dbReference type="ChEBI" id="CHEBI:15378"/>
        <dbReference type="ChEBI" id="CHEBI:29969"/>
        <dbReference type="ChEBI" id="CHEBI:57287"/>
        <dbReference type="ChEBI" id="CHEBI:131780"/>
        <dbReference type="ChEBI" id="CHEBI:144968"/>
    </reaction>
    <physiologicalReaction direction="left-to-right" evidence="9">
        <dbReference type="Rhea" id="RHEA:24181"/>
    </physiologicalReaction>
</comment>
<evidence type="ECO:0000259" key="15">
    <source>
        <dbReference type="PROSITE" id="PS51726"/>
    </source>
</evidence>
<dbReference type="Proteomes" id="UP000887574">
    <property type="component" value="Unplaced"/>
</dbReference>
<feature type="active site" description="Proton donor/acceptor" evidence="13">
    <location>
        <position position="33"/>
    </location>
</feature>
<evidence type="ECO:0000256" key="12">
    <source>
        <dbReference type="ARBA" id="ARBA00048940"/>
    </source>
</evidence>
<dbReference type="PROSITE" id="PS51726">
    <property type="entry name" value="MYST_HAT"/>
    <property type="match status" value="1"/>
</dbReference>
<evidence type="ECO:0000256" key="8">
    <source>
        <dbReference type="ARBA" id="ARBA00023204"/>
    </source>
</evidence>
<evidence type="ECO:0000256" key="4">
    <source>
        <dbReference type="ARBA" id="ARBA00022990"/>
    </source>
</evidence>
<feature type="domain" description="MYST-type HAT" evidence="15">
    <location>
        <begin position="1"/>
        <end position="145"/>
    </location>
</feature>
<keyword evidence="16" id="KW-1185">Reference proteome</keyword>
<comment type="catalytic activity">
    <reaction evidence="12">
        <text>L-lysyl-[histone] + acetyl-CoA = N(6)-acetyl-L-lysyl-[histone] + CoA + H(+)</text>
        <dbReference type="Rhea" id="RHEA:21992"/>
        <dbReference type="Rhea" id="RHEA-COMP:9845"/>
        <dbReference type="Rhea" id="RHEA-COMP:11338"/>
        <dbReference type="ChEBI" id="CHEBI:15378"/>
        <dbReference type="ChEBI" id="CHEBI:29969"/>
        <dbReference type="ChEBI" id="CHEBI:57287"/>
        <dbReference type="ChEBI" id="CHEBI:57288"/>
        <dbReference type="ChEBI" id="CHEBI:61930"/>
        <dbReference type="EC" id="2.3.1.48"/>
    </reaction>
    <physiologicalReaction direction="left-to-right" evidence="12">
        <dbReference type="Rhea" id="RHEA:21993"/>
    </physiologicalReaction>
</comment>
<organism evidence="16 17">
    <name type="scientific">Ditylenchus dipsaci</name>
    <dbReference type="NCBI Taxonomy" id="166011"/>
    <lineage>
        <taxon>Eukaryota</taxon>
        <taxon>Metazoa</taxon>
        <taxon>Ecdysozoa</taxon>
        <taxon>Nematoda</taxon>
        <taxon>Chromadorea</taxon>
        <taxon>Rhabditida</taxon>
        <taxon>Tylenchina</taxon>
        <taxon>Tylenchomorpha</taxon>
        <taxon>Sphaerularioidea</taxon>
        <taxon>Anguinidae</taxon>
        <taxon>Anguininae</taxon>
        <taxon>Ditylenchus</taxon>
    </lineage>
</organism>
<dbReference type="EC" id="2.3.1.48" evidence="14"/>
<evidence type="ECO:0000256" key="3">
    <source>
        <dbReference type="ARBA" id="ARBA00022763"/>
    </source>
</evidence>
<evidence type="ECO:0000256" key="1">
    <source>
        <dbReference type="ARBA" id="ARBA00010107"/>
    </source>
</evidence>
<comment type="similarity">
    <text evidence="1 14">Belongs to the MYST (SAS/MOZ) family.</text>
</comment>
<keyword evidence="8" id="KW-0234">DNA repair</keyword>
<evidence type="ECO:0000256" key="14">
    <source>
        <dbReference type="RuleBase" id="RU361211"/>
    </source>
</evidence>
<evidence type="ECO:0000256" key="11">
    <source>
        <dbReference type="ARBA" id="ARBA00047787"/>
    </source>
</evidence>
<dbReference type="PANTHER" id="PTHR10615">
    <property type="entry name" value="HISTONE ACETYLTRANSFERASE"/>
    <property type="match status" value="1"/>
</dbReference>
<dbReference type="InterPro" id="IPR050603">
    <property type="entry name" value="MYST_HAT"/>
</dbReference>
<dbReference type="GO" id="GO:0005634">
    <property type="term" value="C:nucleus"/>
    <property type="evidence" value="ECO:0007669"/>
    <property type="project" value="UniProtKB-SubCell"/>
</dbReference>
<evidence type="ECO:0000256" key="5">
    <source>
        <dbReference type="ARBA" id="ARBA00023015"/>
    </source>
</evidence>
<keyword evidence="6" id="KW-0010">Activator</keyword>
<comment type="catalytic activity">
    <reaction evidence="11">
        <text>L-lysyl-[protein] + acetyl-CoA = N(6)-acetyl-L-lysyl-[protein] + CoA + H(+)</text>
        <dbReference type="Rhea" id="RHEA:45948"/>
        <dbReference type="Rhea" id="RHEA-COMP:9752"/>
        <dbReference type="Rhea" id="RHEA-COMP:10731"/>
        <dbReference type="ChEBI" id="CHEBI:15378"/>
        <dbReference type="ChEBI" id="CHEBI:29969"/>
        <dbReference type="ChEBI" id="CHEBI:57287"/>
        <dbReference type="ChEBI" id="CHEBI:57288"/>
        <dbReference type="ChEBI" id="CHEBI:61930"/>
    </reaction>
    <physiologicalReaction direction="left-to-right" evidence="11">
        <dbReference type="Rhea" id="RHEA:45949"/>
    </physiologicalReaction>
</comment>